<feature type="transmembrane region" description="Helical" evidence="3">
    <location>
        <begin position="119"/>
        <end position="139"/>
    </location>
</feature>
<dbReference type="Gene3D" id="1.20.1250.20">
    <property type="entry name" value="MFS general substrate transporter like domains"/>
    <property type="match status" value="2"/>
</dbReference>
<name>A0A443HLA2_BYSSP</name>
<dbReference type="AlphaFoldDB" id="A0A443HLA2"/>
<keyword evidence="3" id="KW-0812">Transmembrane</keyword>
<dbReference type="PANTHER" id="PTHR11360">
    <property type="entry name" value="MONOCARBOXYLATE TRANSPORTER"/>
    <property type="match status" value="1"/>
</dbReference>
<protein>
    <submittedName>
        <fullName evidence="4">Major facilitator superfamily domain-containing protein</fullName>
    </submittedName>
</protein>
<dbReference type="GO" id="GO:0022857">
    <property type="term" value="F:transmembrane transporter activity"/>
    <property type="evidence" value="ECO:0007669"/>
    <property type="project" value="InterPro"/>
</dbReference>
<dbReference type="RefSeq" id="XP_028482244.1">
    <property type="nucleotide sequence ID" value="XM_028628573.1"/>
</dbReference>
<comment type="caution">
    <text evidence="4">The sequence shown here is derived from an EMBL/GenBank/DDBJ whole genome shotgun (WGS) entry which is preliminary data.</text>
</comment>
<dbReference type="GO" id="GO:0016020">
    <property type="term" value="C:membrane"/>
    <property type="evidence" value="ECO:0007669"/>
    <property type="project" value="UniProtKB-SubCell"/>
</dbReference>
<keyword evidence="5" id="KW-1185">Reference proteome</keyword>
<dbReference type="Proteomes" id="UP000283841">
    <property type="component" value="Unassembled WGS sequence"/>
</dbReference>
<dbReference type="InterPro" id="IPR011701">
    <property type="entry name" value="MFS"/>
</dbReference>
<organism evidence="4 5">
    <name type="scientific">Byssochlamys spectabilis</name>
    <name type="common">Paecilomyces variotii</name>
    <dbReference type="NCBI Taxonomy" id="264951"/>
    <lineage>
        <taxon>Eukaryota</taxon>
        <taxon>Fungi</taxon>
        <taxon>Dikarya</taxon>
        <taxon>Ascomycota</taxon>
        <taxon>Pezizomycotina</taxon>
        <taxon>Eurotiomycetes</taxon>
        <taxon>Eurotiomycetidae</taxon>
        <taxon>Eurotiales</taxon>
        <taxon>Thermoascaceae</taxon>
        <taxon>Paecilomyces</taxon>
    </lineage>
</organism>
<dbReference type="InterPro" id="IPR036259">
    <property type="entry name" value="MFS_trans_sf"/>
</dbReference>
<evidence type="ECO:0000256" key="3">
    <source>
        <dbReference type="SAM" id="Phobius"/>
    </source>
</evidence>
<gene>
    <name evidence="4" type="ORF">C8Q69DRAFT_437060</name>
</gene>
<keyword evidence="3" id="KW-1133">Transmembrane helix</keyword>
<comment type="similarity">
    <text evidence="2">Belongs to the major facilitator superfamily. Monocarboxylate porter (TC 2.A.1.13) family.</text>
</comment>
<feature type="transmembrane region" description="Helical" evidence="3">
    <location>
        <begin position="225"/>
        <end position="248"/>
    </location>
</feature>
<comment type="subcellular location">
    <subcellularLocation>
        <location evidence="1">Membrane</location>
        <topology evidence="1">Multi-pass membrane protein</topology>
    </subcellularLocation>
</comment>
<feature type="transmembrane region" description="Helical" evidence="3">
    <location>
        <begin position="183"/>
        <end position="204"/>
    </location>
</feature>
<dbReference type="EMBL" id="RCNU01000012">
    <property type="protein sequence ID" value="RWQ92599.1"/>
    <property type="molecule type" value="Genomic_DNA"/>
</dbReference>
<evidence type="ECO:0000256" key="2">
    <source>
        <dbReference type="ARBA" id="ARBA00006727"/>
    </source>
</evidence>
<dbReference type="SUPFAM" id="SSF103473">
    <property type="entry name" value="MFS general substrate transporter"/>
    <property type="match status" value="1"/>
</dbReference>
<feature type="transmembrane region" description="Helical" evidence="3">
    <location>
        <begin position="292"/>
        <end position="309"/>
    </location>
</feature>
<evidence type="ECO:0000313" key="5">
    <source>
        <dbReference type="Proteomes" id="UP000283841"/>
    </source>
</evidence>
<evidence type="ECO:0000256" key="1">
    <source>
        <dbReference type="ARBA" id="ARBA00004141"/>
    </source>
</evidence>
<feature type="transmembrane region" description="Helical" evidence="3">
    <location>
        <begin position="383"/>
        <end position="405"/>
    </location>
</feature>
<keyword evidence="3" id="KW-0472">Membrane</keyword>
<feature type="transmembrane region" description="Helical" evidence="3">
    <location>
        <begin position="316"/>
        <end position="339"/>
    </location>
</feature>
<feature type="transmembrane region" description="Helical" evidence="3">
    <location>
        <begin position="65"/>
        <end position="87"/>
    </location>
</feature>
<feature type="transmembrane region" description="Helical" evidence="3">
    <location>
        <begin position="21"/>
        <end position="45"/>
    </location>
</feature>
<dbReference type="PANTHER" id="PTHR11360:SF315">
    <property type="entry name" value="TRANSPORTER MCH2-RELATED"/>
    <property type="match status" value="1"/>
</dbReference>
<dbReference type="VEuPathDB" id="FungiDB:C8Q69DRAFT_437060"/>
<accession>A0A443HLA2</accession>
<dbReference type="Pfam" id="PF07690">
    <property type="entry name" value="MFS_1"/>
    <property type="match status" value="1"/>
</dbReference>
<dbReference type="InterPro" id="IPR050327">
    <property type="entry name" value="Proton-linked_MCT"/>
</dbReference>
<feature type="transmembrane region" description="Helical" evidence="3">
    <location>
        <begin position="151"/>
        <end position="171"/>
    </location>
</feature>
<evidence type="ECO:0000313" key="4">
    <source>
        <dbReference type="EMBL" id="RWQ92599.1"/>
    </source>
</evidence>
<dbReference type="GeneID" id="39597850"/>
<proteinExistence type="inferred from homology"/>
<reference evidence="4 5" key="1">
    <citation type="journal article" date="2018" name="Front. Microbiol.">
        <title>Genomic and genetic insights into a cosmopolitan fungus, Paecilomyces variotii (Eurotiales).</title>
        <authorList>
            <person name="Urquhart A.S."/>
            <person name="Mondo S.J."/>
            <person name="Makela M.R."/>
            <person name="Hane J.K."/>
            <person name="Wiebenga A."/>
            <person name="He G."/>
            <person name="Mihaltcheva S."/>
            <person name="Pangilinan J."/>
            <person name="Lipzen A."/>
            <person name="Barry K."/>
            <person name="de Vries R.P."/>
            <person name="Grigoriev I.V."/>
            <person name="Idnurm A."/>
        </authorList>
    </citation>
    <scope>NUCLEOTIDE SEQUENCE [LARGE SCALE GENOMIC DNA]</scope>
    <source>
        <strain evidence="4 5">CBS 101075</strain>
    </source>
</reference>
<feature type="transmembrane region" description="Helical" evidence="3">
    <location>
        <begin position="94"/>
        <end position="113"/>
    </location>
</feature>
<sequence>MAAPDRIRDSSTDPARPPDGGYGWICVAACFCINCFTWGASQTYGVYLENYLADDRFPEATLVDYALIGGLNLSMAMLVAPGVTVIVRKYETHASMLLGTVFLVSGFVLASFTRRIWQLYLTQGVLIGIGVGFTYVPSIPIISQWFDKKRSLANGISSAGSGIGGLIYSFLTQALISRLSLPWALRITGIISGSFLLLATLLIRNRNKAIQPRQRAFDLNLLRRFDVLLFLAWAFISMFGYITLSYSLPDYARSLGLNGEQAALVNAPLNVGNAIGRLCTGLASDRFGRIEIAGLLTCVCGLSCFAIWMSATSYGVLLFFAFFSGGILGVFWVTVGPISVEVVGLVELQSLLSLAWFTTVLPTTFSEVIALKLRRNGSKHEYLYPQIFSGLSYCVASMFLLVLWWRMRVRYR</sequence>